<keyword evidence="12" id="KW-0732">Signal</keyword>
<keyword evidence="9" id="KW-0408">Iron</keyword>
<evidence type="ECO:0000259" key="13">
    <source>
        <dbReference type="Pfam" id="PF09084"/>
    </source>
</evidence>
<organism evidence="14 15">
    <name type="scientific">Microbacterium sediminicola</name>
    <dbReference type="NCBI Taxonomy" id="415210"/>
    <lineage>
        <taxon>Bacteria</taxon>
        <taxon>Bacillati</taxon>
        <taxon>Actinomycetota</taxon>
        <taxon>Actinomycetes</taxon>
        <taxon>Micrococcales</taxon>
        <taxon>Microbacteriaceae</taxon>
        <taxon>Microbacterium</taxon>
    </lineage>
</organism>
<dbReference type="RefSeq" id="WP_344070312.1">
    <property type="nucleotide sequence ID" value="NZ_BAAAPL010000001.1"/>
</dbReference>
<evidence type="ECO:0000256" key="1">
    <source>
        <dbReference type="ARBA" id="ARBA00003469"/>
    </source>
</evidence>
<feature type="chain" id="PRO_5045673147" description="Thiamine pyrimidine synthase" evidence="12">
    <location>
        <begin position="37"/>
        <end position="352"/>
    </location>
</feature>
<comment type="pathway">
    <text evidence="2">Cofactor biosynthesis; thiamine diphosphate biosynthesis.</text>
</comment>
<evidence type="ECO:0000256" key="9">
    <source>
        <dbReference type="ARBA" id="ARBA00023004"/>
    </source>
</evidence>
<evidence type="ECO:0000256" key="5">
    <source>
        <dbReference type="ARBA" id="ARBA00022679"/>
    </source>
</evidence>
<evidence type="ECO:0000313" key="14">
    <source>
        <dbReference type="EMBL" id="GAA1695893.1"/>
    </source>
</evidence>
<dbReference type="PANTHER" id="PTHR31528">
    <property type="entry name" value="4-AMINO-5-HYDROXYMETHYL-2-METHYLPYRIMIDINE PHOSPHATE SYNTHASE THI11-RELATED"/>
    <property type="match status" value="1"/>
</dbReference>
<evidence type="ECO:0000313" key="15">
    <source>
        <dbReference type="Proteomes" id="UP001501690"/>
    </source>
</evidence>
<dbReference type="InterPro" id="IPR015168">
    <property type="entry name" value="SsuA/THI5"/>
</dbReference>
<evidence type="ECO:0000256" key="2">
    <source>
        <dbReference type="ARBA" id="ARBA00004948"/>
    </source>
</evidence>
<dbReference type="Pfam" id="PF09084">
    <property type="entry name" value="NMT1"/>
    <property type="match status" value="1"/>
</dbReference>
<evidence type="ECO:0000256" key="11">
    <source>
        <dbReference type="ARBA" id="ARBA00048179"/>
    </source>
</evidence>
<dbReference type="EMBL" id="BAAAPL010000001">
    <property type="protein sequence ID" value="GAA1695893.1"/>
    <property type="molecule type" value="Genomic_DNA"/>
</dbReference>
<comment type="subunit">
    <text evidence="4">Homodimer.</text>
</comment>
<keyword evidence="8" id="KW-0784">Thiamine biosynthesis</keyword>
<dbReference type="PROSITE" id="PS51257">
    <property type="entry name" value="PROKAR_LIPOPROTEIN"/>
    <property type="match status" value="1"/>
</dbReference>
<evidence type="ECO:0000256" key="10">
    <source>
        <dbReference type="ARBA" id="ARBA00033171"/>
    </source>
</evidence>
<comment type="similarity">
    <text evidence="3">Belongs to the NMT1/THI5 family.</text>
</comment>
<dbReference type="Proteomes" id="UP001501690">
    <property type="component" value="Unassembled WGS sequence"/>
</dbReference>
<feature type="signal peptide" evidence="12">
    <location>
        <begin position="1"/>
        <end position="36"/>
    </location>
</feature>
<comment type="function">
    <text evidence="1">Responsible for the formation of the pyrimidine heterocycle in the thiamine biosynthesis pathway. Catalyzes the formation of hydroxymethylpyrimidine phosphate (HMP-P) from histidine and pyridoxal phosphate (PLP). The protein uses PLP and the active site histidine to form HMP-P, generating an inactive enzyme. The enzyme can only undergo a single turnover, which suggests it is a suicide enzyme.</text>
</comment>
<keyword evidence="15" id="KW-1185">Reference proteome</keyword>
<keyword evidence="6" id="KW-0479">Metal-binding</keyword>
<evidence type="ECO:0000256" key="12">
    <source>
        <dbReference type="SAM" id="SignalP"/>
    </source>
</evidence>
<evidence type="ECO:0000256" key="8">
    <source>
        <dbReference type="ARBA" id="ARBA00022977"/>
    </source>
</evidence>
<evidence type="ECO:0000256" key="3">
    <source>
        <dbReference type="ARBA" id="ARBA00009406"/>
    </source>
</evidence>
<protein>
    <recommendedName>
        <fullName evidence="10">Thiamine pyrimidine synthase</fullName>
    </recommendedName>
</protein>
<sequence length="352" mass="36623">MTVLTRARARRAALAIPAAAAALALALTGCSGSADPAESTADASFGDASIQLSWIKNVEFAGQYMAEENGYFAEAGFDSVDLVAGPGATESLVATGSATIGITDPISAAPAIINEGAPIKIIGTTYQKNPFTILSLADAGNIATPEDLIGKRIGVQAGNETLFEALLAANDIDSADVTIVPVEYDPSVLITGDVDGFLAYITNESIIIESQGYEVTNLTYADNGLPFVTESVIASQDTIDNQPELLEGLLYALIKGWQDALADPQAATDLTMSLYGDELGLDADVQYKQAVEAAGLIESVDTDANGLFTMTDALIAENLAVLASVGTDITADQLFDFSLLENVYANHPELIG</sequence>
<evidence type="ECO:0000256" key="7">
    <source>
        <dbReference type="ARBA" id="ARBA00022898"/>
    </source>
</evidence>
<dbReference type="InterPro" id="IPR027939">
    <property type="entry name" value="NMT1/THI5"/>
</dbReference>
<comment type="caution">
    <text evidence="14">The sequence shown here is derived from an EMBL/GenBank/DDBJ whole genome shotgun (WGS) entry which is preliminary data.</text>
</comment>
<keyword evidence="7" id="KW-0663">Pyridoxal phosphate</keyword>
<gene>
    <name evidence="14" type="ORF">GCM10009808_11430</name>
</gene>
<name>A0ABN2HYZ2_9MICO</name>
<accession>A0ABN2HYZ2</accession>
<dbReference type="SUPFAM" id="SSF53850">
    <property type="entry name" value="Periplasmic binding protein-like II"/>
    <property type="match status" value="1"/>
</dbReference>
<evidence type="ECO:0000256" key="4">
    <source>
        <dbReference type="ARBA" id="ARBA00011738"/>
    </source>
</evidence>
<dbReference type="Gene3D" id="3.40.190.10">
    <property type="entry name" value="Periplasmic binding protein-like II"/>
    <property type="match status" value="2"/>
</dbReference>
<evidence type="ECO:0000256" key="6">
    <source>
        <dbReference type="ARBA" id="ARBA00022723"/>
    </source>
</evidence>
<reference evidence="14 15" key="1">
    <citation type="journal article" date="2019" name="Int. J. Syst. Evol. Microbiol.">
        <title>The Global Catalogue of Microorganisms (GCM) 10K type strain sequencing project: providing services to taxonomists for standard genome sequencing and annotation.</title>
        <authorList>
            <consortium name="The Broad Institute Genomics Platform"/>
            <consortium name="The Broad Institute Genome Sequencing Center for Infectious Disease"/>
            <person name="Wu L."/>
            <person name="Ma J."/>
        </authorList>
    </citation>
    <scope>NUCLEOTIDE SEQUENCE [LARGE SCALE GENOMIC DNA]</scope>
    <source>
        <strain evidence="14 15">JCM 15577</strain>
    </source>
</reference>
<feature type="domain" description="SsuA/THI5-like" evidence="13">
    <location>
        <begin position="57"/>
        <end position="267"/>
    </location>
</feature>
<proteinExistence type="inferred from homology"/>
<comment type="catalytic activity">
    <reaction evidence="11">
        <text>N(6)-(pyridoxal phosphate)-L-lysyl-[4-amino-5-hydroxymethyl-2-methylpyrimidine phosphate synthase] + L-histidyl-[4-amino-5-hydroxymethyl-2-methylpyrimidine phosphate synthase] + 2 Fe(3+) + 4 H2O = L-lysyl-[4-amino-5-hydroxymethyl-2-methylpyrimidine phosphate synthase] + (2S)-2-amino-5-hydroxy-4-oxopentanoyl-[4-amino-5-hydroxymethyl-2-methylpyrimidine phosphate synthase] + 4-amino-2-methyl-5-(phosphooxymethyl)pyrimidine + 3-oxopropanoate + 2 Fe(2+) + 2 H(+)</text>
        <dbReference type="Rhea" id="RHEA:65756"/>
        <dbReference type="Rhea" id="RHEA-COMP:16892"/>
        <dbReference type="Rhea" id="RHEA-COMP:16893"/>
        <dbReference type="Rhea" id="RHEA-COMP:16894"/>
        <dbReference type="Rhea" id="RHEA-COMP:16895"/>
        <dbReference type="ChEBI" id="CHEBI:15377"/>
        <dbReference type="ChEBI" id="CHEBI:15378"/>
        <dbReference type="ChEBI" id="CHEBI:29033"/>
        <dbReference type="ChEBI" id="CHEBI:29034"/>
        <dbReference type="ChEBI" id="CHEBI:29969"/>
        <dbReference type="ChEBI" id="CHEBI:29979"/>
        <dbReference type="ChEBI" id="CHEBI:33190"/>
        <dbReference type="ChEBI" id="CHEBI:58354"/>
        <dbReference type="ChEBI" id="CHEBI:143915"/>
        <dbReference type="ChEBI" id="CHEBI:157692"/>
    </reaction>
    <physiologicalReaction direction="left-to-right" evidence="11">
        <dbReference type="Rhea" id="RHEA:65757"/>
    </physiologicalReaction>
</comment>
<keyword evidence="5" id="KW-0808">Transferase</keyword>
<dbReference type="PANTHER" id="PTHR31528:SF1">
    <property type="entry name" value="4-AMINO-5-HYDROXYMETHYL-2-METHYLPYRIMIDINE PHOSPHATE SYNTHASE THI11-RELATED"/>
    <property type="match status" value="1"/>
</dbReference>